<evidence type="ECO:0000313" key="4">
    <source>
        <dbReference type="Proteomes" id="UP000675284"/>
    </source>
</evidence>
<keyword evidence="3" id="KW-0808">Transferase</keyword>
<protein>
    <submittedName>
        <fullName evidence="3">ThiF family adenylyltransferase</fullName>
    </submittedName>
</protein>
<dbReference type="InterPro" id="IPR000594">
    <property type="entry name" value="ThiF_NAD_FAD-bd"/>
</dbReference>
<dbReference type="GO" id="GO:0008641">
    <property type="term" value="F:ubiquitin-like modifier activating enzyme activity"/>
    <property type="evidence" value="ECO:0007669"/>
    <property type="project" value="InterPro"/>
</dbReference>
<keyword evidence="3" id="KW-0548">Nucleotidyltransferase</keyword>
<name>A0A941E191_9BACI</name>
<accession>A0A941E191</accession>
<dbReference type="GO" id="GO:0016779">
    <property type="term" value="F:nucleotidyltransferase activity"/>
    <property type="evidence" value="ECO:0007669"/>
    <property type="project" value="UniProtKB-KW"/>
</dbReference>
<reference evidence="3" key="1">
    <citation type="submission" date="2021-04" db="EMBL/GenBank/DDBJ databases">
        <title>Isolation and polyphasic classification of algal microorganism.</title>
        <authorList>
            <person name="Wang S."/>
        </authorList>
    </citation>
    <scope>NUCLEOTIDE SEQUENCE</scope>
    <source>
        <strain evidence="3">720a</strain>
    </source>
</reference>
<organism evidence="3 4">
    <name type="scientific">Virgibacillus salarius</name>
    <dbReference type="NCBI Taxonomy" id="447199"/>
    <lineage>
        <taxon>Bacteria</taxon>
        <taxon>Bacillati</taxon>
        <taxon>Bacillota</taxon>
        <taxon>Bacilli</taxon>
        <taxon>Bacillales</taxon>
        <taxon>Bacillaceae</taxon>
        <taxon>Virgibacillus</taxon>
    </lineage>
</organism>
<dbReference type="InterPro" id="IPR032701">
    <property type="entry name" value="Prok-E2_B_dom"/>
</dbReference>
<gene>
    <name evidence="3" type="ORF">KCX74_17855</name>
</gene>
<dbReference type="Pfam" id="PF14461">
    <property type="entry name" value="Prok-E2_B"/>
    <property type="match status" value="1"/>
</dbReference>
<dbReference type="Gene3D" id="3.40.50.720">
    <property type="entry name" value="NAD(P)-binding Rossmann-like Domain"/>
    <property type="match status" value="1"/>
</dbReference>
<proteinExistence type="predicted"/>
<feature type="domain" description="THIF-type NAD/FAD binding fold" evidence="1">
    <location>
        <begin position="321"/>
        <end position="495"/>
    </location>
</feature>
<evidence type="ECO:0000259" key="1">
    <source>
        <dbReference type="Pfam" id="PF00899"/>
    </source>
</evidence>
<dbReference type="Proteomes" id="UP000675284">
    <property type="component" value="Unassembled WGS sequence"/>
</dbReference>
<keyword evidence="4" id="KW-1185">Reference proteome</keyword>
<dbReference type="InterPro" id="IPR035985">
    <property type="entry name" value="Ubiquitin-activating_enz"/>
</dbReference>
<evidence type="ECO:0000259" key="2">
    <source>
        <dbReference type="Pfam" id="PF14461"/>
    </source>
</evidence>
<dbReference type="AlphaFoldDB" id="A0A941E191"/>
<dbReference type="RefSeq" id="WP_166530884.1">
    <property type="nucleotide sequence ID" value="NZ_JAGSOT010000075.1"/>
</dbReference>
<evidence type="ECO:0000313" key="3">
    <source>
        <dbReference type="EMBL" id="MBR7797893.1"/>
    </source>
</evidence>
<dbReference type="CDD" id="cd01483">
    <property type="entry name" value="E1_enzyme_family"/>
    <property type="match status" value="1"/>
</dbReference>
<dbReference type="Pfam" id="PF00899">
    <property type="entry name" value="ThiF"/>
    <property type="match status" value="1"/>
</dbReference>
<comment type="caution">
    <text evidence="3">The sequence shown here is derived from an EMBL/GenBank/DDBJ whole genome shotgun (WGS) entry which is preliminary data.</text>
</comment>
<sequence length="603" mass="69577">MSDVYTIENLDLTELFTEVQAVDVHQLKSERSQFLNVFEGKMSVSEMQFTIQLALPSHFPLKKPMYFLKNRQEAGFIPHIEPDGFICYSHDEGVLLDRNNPKGIIHESFQRAKRTLEEGVLKLNSEDFLVEFEALWSRQEGICRVDAIITPEERFKKILVFHDEKRRKSILLDRINESIVQYLNNLYSSRVLDEFKESKGIYIPLRKSSSLRPPAFWETWDIKDYRHLINNNITASTKKRLKQYLKKKLIQKGDEEYIVLGIPILNEQRALIGLRLSDFRAEQGKGKHFPFLHPLRKKQAAFELSPLDIKRHDKGYLLNRTQGHSRISDKRVTVVGLGSLGSRICFELAQAGIGRFTLVDKDSLDIDNVYRHELGISDVYFKGTERYYHFPKTEAMKRAMKNKFPFIEVDYETSDILEILHEEPQLLLDSDLVIIALGSPTEELYLNEMIRQMEWTIPIIFTWLDPLGLGGHALSTKKGTKGCFQCLFSRPDAPRRLIANQASFAAPGQNFRKSLAGCQSVFTPYGSIDALETAVMATRLALRVLTGEEKDNPLMSWKGDPSELLRQGYHLSKRYEFSSDKLFDTRFLYKNENCLICQTGETP</sequence>
<feature type="domain" description="Prokaryotic E2 family B" evidence="2">
    <location>
        <begin position="31"/>
        <end position="140"/>
    </location>
</feature>
<dbReference type="EMBL" id="JAGSOT010000075">
    <property type="protein sequence ID" value="MBR7797893.1"/>
    <property type="molecule type" value="Genomic_DNA"/>
</dbReference>
<dbReference type="SUPFAM" id="SSF69572">
    <property type="entry name" value="Activating enzymes of the ubiquitin-like proteins"/>
    <property type="match status" value="1"/>
</dbReference>